<feature type="transmembrane region" description="Helical" evidence="2">
    <location>
        <begin position="316"/>
        <end position="334"/>
    </location>
</feature>
<gene>
    <name evidence="3" type="ORF">F4556_005116</name>
</gene>
<feature type="transmembrane region" description="Helical" evidence="2">
    <location>
        <begin position="40"/>
        <end position="73"/>
    </location>
</feature>
<feature type="transmembrane region" description="Helical" evidence="2">
    <location>
        <begin position="487"/>
        <end position="507"/>
    </location>
</feature>
<name>A0A7W7SFL6_9ACTN</name>
<evidence type="ECO:0000313" key="3">
    <source>
        <dbReference type="EMBL" id="MBB4949581.1"/>
    </source>
</evidence>
<dbReference type="Proteomes" id="UP000573327">
    <property type="component" value="Unassembled WGS sequence"/>
</dbReference>
<protein>
    <submittedName>
        <fullName evidence="3">Uncharacterized protein</fullName>
    </submittedName>
</protein>
<feature type="transmembrane region" description="Helical" evidence="2">
    <location>
        <begin position="155"/>
        <end position="173"/>
    </location>
</feature>
<evidence type="ECO:0000256" key="2">
    <source>
        <dbReference type="SAM" id="Phobius"/>
    </source>
</evidence>
<sequence length="696" mass="73614">MSTATPSTAAGASIQGDPETTGGSRASGRRSRGRLRPDAGLLRFAAVLLVLPPVAHLVSADLLTFVVLWFAAATLVRSRATAFDRFMISGSALIGWTCALGILASRWPWGLHPVALAEATAVLLVVIRAVHRPDPATPKLPFGETVRRLVPTRDHPVLLSAGLTAAFFLYPLLRRTDIGRLATIVSAEDLGRHAALYDTVLRVGGLASMHQADAATTLQKGMQTYPQGSHLILAVLTKFVNGGAAPTGSMAELGLFVLLNALVTAGLGVAILWAMHRAAGPALRGWRGLALYLPTAAYLAVAELPQMHGRGFLSEIFALGLLAVLVGLAIRPLTRTGEQIVVLAALTVGISFGHYLLLPAAGAVVFAWAVVHWRDWRSHWIGLLLTGAVAGVLALFPVYVNLKQAGEASVLTIPGGIGPVGRHILFPLVAGTVAALLTRASRANRPRRVALISSAAMVTIVVGVMEYQLKTAGSTSYFYEKLLHQLLVVGLVCFAAALLPLLGRRLLAGTRPDAGARGLLRSGTTVLVTTGCLLFAVLSSGQPGGGGEAGWTASPGRAMLRGDGARTDVAQRIAAIEAVRPDHDKALTISLAGTRAMGDHGSDWGSGEDNLWLSVLNQDQGRSWKTWEWALFARTPQQMLDYAAASPDPVRLFLDDPKLADEVKKLAPRTKNLRLDLYLIKPAGGSKRVAERIALG</sequence>
<keyword evidence="2" id="KW-1133">Transmembrane helix</keyword>
<reference evidence="3 4" key="1">
    <citation type="submission" date="2020-08" db="EMBL/GenBank/DDBJ databases">
        <title>Sequencing the genomes of 1000 actinobacteria strains.</title>
        <authorList>
            <person name="Klenk H.-P."/>
        </authorList>
    </citation>
    <scope>NUCLEOTIDE SEQUENCE [LARGE SCALE GENOMIC DNA]</scope>
    <source>
        <strain evidence="3 4">DSM 44786</strain>
    </source>
</reference>
<feature type="compositionally biased region" description="Low complexity" evidence="1">
    <location>
        <begin position="1"/>
        <end position="13"/>
    </location>
</feature>
<dbReference type="EMBL" id="JACHJR010000001">
    <property type="protein sequence ID" value="MBB4949581.1"/>
    <property type="molecule type" value="Genomic_DNA"/>
</dbReference>
<feature type="transmembrane region" description="Helical" evidence="2">
    <location>
        <begin position="85"/>
        <end position="104"/>
    </location>
</feature>
<accession>A0A7W7SFL6</accession>
<feature type="transmembrane region" description="Helical" evidence="2">
    <location>
        <begin position="420"/>
        <end position="437"/>
    </location>
</feature>
<proteinExistence type="predicted"/>
<feature type="transmembrane region" description="Helical" evidence="2">
    <location>
        <begin position="519"/>
        <end position="538"/>
    </location>
</feature>
<comment type="caution">
    <text evidence="3">The sequence shown here is derived from an EMBL/GenBank/DDBJ whole genome shotgun (WGS) entry which is preliminary data.</text>
</comment>
<feature type="transmembrane region" description="Helical" evidence="2">
    <location>
        <begin position="380"/>
        <end position="400"/>
    </location>
</feature>
<dbReference type="RefSeq" id="WP_184920019.1">
    <property type="nucleotide sequence ID" value="NZ_JACHJR010000001.1"/>
</dbReference>
<keyword evidence="2" id="KW-0812">Transmembrane</keyword>
<feature type="region of interest" description="Disordered" evidence="1">
    <location>
        <begin position="1"/>
        <end position="33"/>
    </location>
</feature>
<feature type="transmembrane region" description="Helical" evidence="2">
    <location>
        <begin position="253"/>
        <end position="274"/>
    </location>
</feature>
<feature type="transmembrane region" description="Helical" evidence="2">
    <location>
        <begin position="449"/>
        <end position="467"/>
    </location>
</feature>
<dbReference type="AlphaFoldDB" id="A0A7W7SFL6"/>
<evidence type="ECO:0000313" key="4">
    <source>
        <dbReference type="Proteomes" id="UP000573327"/>
    </source>
</evidence>
<feature type="transmembrane region" description="Helical" evidence="2">
    <location>
        <begin position="286"/>
        <end position="304"/>
    </location>
</feature>
<organism evidence="3 4">
    <name type="scientific">Kitasatospora gansuensis</name>
    <dbReference type="NCBI Taxonomy" id="258050"/>
    <lineage>
        <taxon>Bacteria</taxon>
        <taxon>Bacillati</taxon>
        <taxon>Actinomycetota</taxon>
        <taxon>Actinomycetes</taxon>
        <taxon>Kitasatosporales</taxon>
        <taxon>Streptomycetaceae</taxon>
        <taxon>Kitasatospora</taxon>
    </lineage>
</organism>
<feature type="transmembrane region" description="Helical" evidence="2">
    <location>
        <begin position="340"/>
        <end position="368"/>
    </location>
</feature>
<evidence type="ECO:0000256" key="1">
    <source>
        <dbReference type="SAM" id="MobiDB-lite"/>
    </source>
</evidence>
<keyword evidence="2" id="KW-0472">Membrane</keyword>
<keyword evidence="4" id="KW-1185">Reference proteome</keyword>